<evidence type="ECO:0008006" key="4">
    <source>
        <dbReference type="Google" id="ProtNLM"/>
    </source>
</evidence>
<reference evidence="2 3" key="1">
    <citation type="submission" date="2011-09" db="EMBL/GenBank/DDBJ databases">
        <title>The draft genome of Methylobacterium extorquens DSM 13060.</title>
        <authorList>
            <consortium name="US DOE Joint Genome Institute (JGI-PGF)"/>
            <person name="Lucas S."/>
            <person name="Han J."/>
            <person name="Lapidus A."/>
            <person name="Cheng J.-F."/>
            <person name="Goodwin L."/>
            <person name="Pitluck S."/>
            <person name="Peters L."/>
            <person name="Land M.L."/>
            <person name="Hauser L."/>
            <person name="Koskimaki J."/>
            <person name="Halonen O."/>
            <person name="Pirttila A."/>
            <person name="Frank C."/>
            <person name="Woyke T.J."/>
        </authorList>
    </citation>
    <scope>NUCLEOTIDE SEQUENCE [LARGE SCALE GENOMIC DNA]</scope>
    <source>
        <strain evidence="2 3">DSM 13060</strain>
    </source>
</reference>
<dbReference type="EMBL" id="AGJK01000227">
    <property type="protein sequence ID" value="EHP89950.1"/>
    <property type="molecule type" value="Genomic_DNA"/>
</dbReference>
<evidence type="ECO:0000313" key="3">
    <source>
        <dbReference type="Proteomes" id="UP000004382"/>
    </source>
</evidence>
<protein>
    <recommendedName>
        <fullName evidence="4">Helix-turn-helix domain-containing protein</fullName>
    </recommendedName>
</protein>
<accession>H1KRA2</accession>
<organism evidence="2 3">
    <name type="scientific">Methylorubrum extorquens DSM 13060</name>
    <dbReference type="NCBI Taxonomy" id="882800"/>
    <lineage>
        <taxon>Bacteria</taxon>
        <taxon>Pseudomonadati</taxon>
        <taxon>Pseudomonadota</taxon>
        <taxon>Alphaproteobacteria</taxon>
        <taxon>Hyphomicrobiales</taxon>
        <taxon>Methylobacteriaceae</taxon>
        <taxon>Methylorubrum</taxon>
    </lineage>
</organism>
<name>H1KRA2_METEX</name>
<feature type="region of interest" description="Disordered" evidence="1">
    <location>
        <begin position="53"/>
        <end position="79"/>
    </location>
</feature>
<sequence length="228" mass="24552">MFADEIRRAVEAAPRMKLPEVSAILWRAFAAGQVSEAEAEALSSLIESRRALPVAPKPMPRHTGSRPRSPASLERRRSWTASGRLPPTVAARFTPGEAAVLAVVAVEVCRSGDCRWPHGRLAGVAGVSVSTVRRALRQARDLGLITVEERRLGAFRSDTNIVRVVSPEWRAWLHMGGGGQSGTPTTSRYSKPAFVRGSGSLAGAQRGERGSSPRPLEGPPAPRERLEP</sequence>
<evidence type="ECO:0000256" key="1">
    <source>
        <dbReference type="SAM" id="MobiDB-lite"/>
    </source>
</evidence>
<dbReference type="AlphaFoldDB" id="H1KRA2"/>
<gene>
    <name evidence="2" type="ORF">MetexDRAFT_5165</name>
</gene>
<feature type="region of interest" description="Disordered" evidence="1">
    <location>
        <begin position="175"/>
        <end position="228"/>
    </location>
</feature>
<proteinExistence type="predicted"/>
<dbReference type="Proteomes" id="UP000004382">
    <property type="component" value="Unassembled WGS sequence"/>
</dbReference>
<evidence type="ECO:0000313" key="2">
    <source>
        <dbReference type="EMBL" id="EHP89950.1"/>
    </source>
</evidence>
<comment type="caution">
    <text evidence="2">The sequence shown here is derived from an EMBL/GenBank/DDBJ whole genome shotgun (WGS) entry which is preliminary data.</text>
</comment>